<protein>
    <submittedName>
        <fullName evidence="2">Uncharacterized protein</fullName>
    </submittedName>
</protein>
<sequence>MTLLCDRLRTQGQKVFAGKHTDLLSLFRRFVLEKKRPCDRTKVGWKHRSIIGVESLYATFPLSYSGWILDPPPHRPPGWRAPPHCGGWPRGGAGRPVQGTSSAT</sequence>
<comment type="caution">
    <text evidence="2">The sequence shown here is derived from an EMBL/GenBank/DDBJ whole genome shotgun (WGS) entry which is preliminary data.</text>
</comment>
<accession>A0A9N7VTH8</accession>
<evidence type="ECO:0000313" key="2">
    <source>
        <dbReference type="EMBL" id="CAB1456589.1"/>
    </source>
</evidence>
<proteinExistence type="predicted"/>
<dbReference type="AlphaFoldDB" id="A0A9N7VTH8"/>
<dbReference type="EMBL" id="CADEAL010004304">
    <property type="protein sequence ID" value="CAB1456589.1"/>
    <property type="molecule type" value="Genomic_DNA"/>
</dbReference>
<dbReference type="Proteomes" id="UP001153269">
    <property type="component" value="Unassembled WGS sequence"/>
</dbReference>
<keyword evidence="3" id="KW-1185">Reference proteome</keyword>
<feature type="region of interest" description="Disordered" evidence="1">
    <location>
        <begin position="78"/>
        <end position="104"/>
    </location>
</feature>
<name>A0A9N7VTH8_PLEPL</name>
<gene>
    <name evidence="2" type="ORF">PLEPLA_LOCUS44374</name>
</gene>
<reference evidence="2" key="1">
    <citation type="submission" date="2020-03" db="EMBL/GenBank/DDBJ databases">
        <authorList>
            <person name="Weist P."/>
        </authorList>
    </citation>
    <scope>NUCLEOTIDE SEQUENCE</scope>
</reference>
<evidence type="ECO:0000256" key="1">
    <source>
        <dbReference type="SAM" id="MobiDB-lite"/>
    </source>
</evidence>
<evidence type="ECO:0000313" key="3">
    <source>
        <dbReference type="Proteomes" id="UP001153269"/>
    </source>
</evidence>
<organism evidence="2 3">
    <name type="scientific">Pleuronectes platessa</name>
    <name type="common">European plaice</name>
    <dbReference type="NCBI Taxonomy" id="8262"/>
    <lineage>
        <taxon>Eukaryota</taxon>
        <taxon>Metazoa</taxon>
        <taxon>Chordata</taxon>
        <taxon>Craniata</taxon>
        <taxon>Vertebrata</taxon>
        <taxon>Euteleostomi</taxon>
        <taxon>Actinopterygii</taxon>
        <taxon>Neopterygii</taxon>
        <taxon>Teleostei</taxon>
        <taxon>Neoteleostei</taxon>
        <taxon>Acanthomorphata</taxon>
        <taxon>Carangaria</taxon>
        <taxon>Pleuronectiformes</taxon>
        <taxon>Pleuronectoidei</taxon>
        <taxon>Pleuronectidae</taxon>
        <taxon>Pleuronectes</taxon>
    </lineage>
</organism>